<proteinExistence type="predicted"/>
<keyword evidence="1" id="KW-0732">Signal</keyword>
<dbReference type="EMBL" id="JXYA01000018">
    <property type="protein sequence ID" value="KJZ09655.1"/>
    <property type="molecule type" value="Genomic_DNA"/>
</dbReference>
<dbReference type="RefSeq" id="WP_046004675.1">
    <property type="nucleotide sequence ID" value="NZ_JXYA01000018.1"/>
</dbReference>
<sequence length="111" mass="12085">MFKNLLGAALVLSSFTSLAATDIGHGTLVGVKVYDFANDKTIRLYFGSDVQHELPGCNKTATITYSQHSADKMDHFLSLALSAYMSGKKVRLTSASDTCEVSLISLQETRY</sequence>
<evidence type="ECO:0000313" key="2">
    <source>
        <dbReference type="EMBL" id="KJZ09655.1"/>
    </source>
</evidence>
<feature type="signal peptide" evidence="1">
    <location>
        <begin position="1"/>
        <end position="19"/>
    </location>
</feature>
<accession>A0A0F4QQY2</accession>
<gene>
    <name evidence="2" type="ORF">TW77_09165</name>
</gene>
<evidence type="ECO:0000256" key="1">
    <source>
        <dbReference type="SAM" id="SignalP"/>
    </source>
</evidence>
<feature type="chain" id="PRO_5002476049" evidence="1">
    <location>
        <begin position="20"/>
        <end position="111"/>
    </location>
</feature>
<dbReference type="OrthoDB" id="6272446at2"/>
<protein>
    <submittedName>
        <fullName evidence="2">Uncharacterized protein</fullName>
    </submittedName>
</protein>
<dbReference type="Proteomes" id="UP000033452">
    <property type="component" value="Unassembled WGS sequence"/>
</dbReference>
<name>A0A0F4QQY2_9GAMM</name>
<dbReference type="PATRIC" id="fig|43658.5.peg.1935"/>
<organism evidence="2 3">
    <name type="scientific">Pseudoalteromonas rubra</name>
    <dbReference type="NCBI Taxonomy" id="43658"/>
    <lineage>
        <taxon>Bacteria</taxon>
        <taxon>Pseudomonadati</taxon>
        <taxon>Pseudomonadota</taxon>
        <taxon>Gammaproteobacteria</taxon>
        <taxon>Alteromonadales</taxon>
        <taxon>Pseudoalteromonadaceae</taxon>
        <taxon>Pseudoalteromonas</taxon>
    </lineage>
</organism>
<comment type="caution">
    <text evidence="2">The sequence shown here is derived from an EMBL/GenBank/DDBJ whole genome shotgun (WGS) entry which is preliminary data.</text>
</comment>
<keyword evidence="3" id="KW-1185">Reference proteome</keyword>
<evidence type="ECO:0000313" key="3">
    <source>
        <dbReference type="Proteomes" id="UP000033452"/>
    </source>
</evidence>
<dbReference type="AlphaFoldDB" id="A0A0F4QQY2"/>
<reference evidence="2 3" key="1">
    <citation type="journal article" date="2015" name="BMC Genomics">
        <title>Genome mining reveals unlocked bioactive potential of marine Gram-negative bacteria.</title>
        <authorList>
            <person name="Machado H."/>
            <person name="Sonnenschein E.C."/>
            <person name="Melchiorsen J."/>
            <person name="Gram L."/>
        </authorList>
    </citation>
    <scope>NUCLEOTIDE SEQUENCE [LARGE SCALE GENOMIC DNA]</scope>
    <source>
        <strain evidence="2 3">S2471</strain>
    </source>
</reference>